<evidence type="ECO:0000259" key="2">
    <source>
        <dbReference type="Pfam" id="PF11796"/>
    </source>
</evidence>
<comment type="caution">
    <text evidence="3">The sequence shown here is derived from an EMBL/GenBank/DDBJ whole genome shotgun (WGS) entry which is preliminary data.</text>
</comment>
<protein>
    <submittedName>
        <fullName evidence="3">Uncharacterized protein (TIGR02679 family)</fullName>
    </submittedName>
</protein>
<dbReference type="InterPro" id="IPR024465">
    <property type="entry name" value="DUF2399"/>
</dbReference>
<reference evidence="3 4" key="1">
    <citation type="submission" date="2018-07" db="EMBL/GenBank/DDBJ databases">
        <title>Genomic Encyclopedia of Type Strains, Phase III (KMG-III): the genomes of soil and plant-associated and newly described type strains.</title>
        <authorList>
            <person name="Whitman W."/>
        </authorList>
    </citation>
    <scope>NUCLEOTIDE SEQUENCE [LARGE SCALE GENOMIC DNA]</scope>
    <source>
        <strain evidence="3 4">CECT 8575</strain>
    </source>
</reference>
<dbReference type="NCBIfam" id="TIGR02679">
    <property type="entry name" value="TIGR02679 family protein"/>
    <property type="match status" value="1"/>
</dbReference>
<keyword evidence="4" id="KW-1185">Reference proteome</keyword>
<dbReference type="AlphaFoldDB" id="A0A368VLZ4"/>
<feature type="domain" description="Conserved hypothetical protein CHP02679 N terminus" evidence="2">
    <location>
        <begin position="35"/>
        <end position="244"/>
    </location>
</feature>
<feature type="domain" description="DUF2399" evidence="1">
    <location>
        <begin position="266"/>
        <end position="419"/>
    </location>
</feature>
<gene>
    <name evidence="3" type="ORF">DFQ14_11031</name>
</gene>
<name>A0A368VLZ4_9ACTN</name>
<organism evidence="3 4">
    <name type="scientific">Halopolyspora algeriensis</name>
    <dbReference type="NCBI Taxonomy" id="1500506"/>
    <lineage>
        <taxon>Bacteria</taxon>
        <taxon>Bacillati</taxon>
        <taxon>Actinomycetota</taxon>
        <taxon>Actinomycetes</taxon>
        <taxon>Actinomycetes incertae sedis</taxon>
        <taxon>Halopolyspora</taxon>
    </lineage>
</organism>
<dbReference type="RefSeq" id="WP_114453939.1">
    <property type="nucleotide sequence ID" value="NZ_QPJC01000010.1"/>
</dbReference>
<dbReference type="InterPro" id="IPR024466">
    <property type="entry name" value="CHP02679_N"/>
</dbReference>
<dbReference type="EMBL" id="QPJC01000010">
    <property type="protein sequence ID" value="RCW40706.1"/>
    <property type="molecule type" value="Genomic_DNA"/>
</dbReference>
<dbReference type="Pfam" id="PF09664">
    <property type="entry name" value="DUF2399"/>
    <property type="match status" value="1"/>
</dbReference>
<accession>A0A368VLZ4</accession>
<evidence type="ECO:0000313" key="4">
    <source>
        <dbReference type="Proteomes" id="UP000253495"/>
    </source>
</evidence>
<dbReference type="InterPro" id="IPR013495">
    <property type="entry name" value="CHP02679"/>
</dbReference>
<dbReference type="OrthoDB" id="8188786at2"/>
<dbReference type="Proteomes" id="UP000253495">
    <property type="component" value="Unassembled WGS sequence"/>
</dbReference>
<sequence length="424" mass="46611">MDGDEDIRAAWDTAELRGLWAKAREVLEAPEQPATFRLELPDEATRQAVGEVYGRPMWGQGTRISVSRLDAALRENTRFGLGLEQVLEVLHGRPVGRRESSTGAHTERHDRVTEVLGSALSRWGLAEESWARPWVQWLRQYGRVADDELEQVAERSAAVLAHMVLDPGSTPRRWRSRAELATRFGGGARLLDSGMTLSRTVLRAAAIAHDVESPGNERDRRKLWELCGVTPDAVSTTALCWALPVTDSGEWSQGIRQRTALGLPVQLTHLDLQTAPEHLVEAGTTVAVCENPRVLEAAAQEGIRHPLVCTSGHPATVVTELLHRLSACGAVLRYHGDFDWMGLTIARSLRSDHDVGFWRMAAADYRAAVNLASAQRIDLPVLTGEPSEAPWDPELPELMATAGRAVEEEVVLDELLADLRTGLG</sequence>
<evidence type="ECO:0000259" key="1">
    <source>
        <dbReference type="Pfam" id="PF09664"/>
    </source>
</evidence>
<proteinExistence type="predicted"/>
<dbReference type="Pfam" id="PF11796">
    <property type="entry name" value="DUF3323"/>
    <property type="match status" value="1"/>
</dbReference>
<evidence type="ECO:0000313" key="3">
    <source>
        <dbReference type="EMBL" id="RCW40706.1"/>
    </source>
</evidence>